<gene>
    <name evidence="3" type="ORF">C7B64_20220</name>
</gene>
<feature type="domain" description="SWIM-type" evidence="2">
    <location>
        <begin position="116"/>
        <end position="147"/>
    </location>
</feature>
<dbReference type="RefSeq" id="WP_106290749.1">
    <property type="nucleotide sequence ID" value="NZ_CAWNTC010000167.1"/>
</dbReference>
<proteinExistence type="predicted"/>
<evidence type="ECO:0000259" key="2">
    <source>
        <dbReference type="PROSITE" id="PS50966"/>
    </source>
</evidence>
<sequence>MNSYNLESNREWWAQQWIDLLETSPFKKRLERARNYARQGNVLNLDFQGAKVLAKVQGTDPKPYELTISLDEFSAEDWAYIVEIMSQKAIISAQLLAGQMPDKIQDVFSASGLSLFPFRLSEVHSQCSCPDPKVPCKHIGAVYYLLGDRFSEDPFVLFQLRGRTKDKIIEDLHNLRRQNLNSELNISQVTNLELSLDRPTSKVEKPSLQTYKFWEYEQPLDPNLAVIAPTTSGNSLLDLLGNIPLKGEVINDNNTPENLTNFLNNVYQNVSQQAIIAALQRR</sequence>
<keyword evidence="4" id="KW-1185">Reference proteome</keyword>
<comment type="caution">
    <text evidence="3">The sequence shown here is derived from an EMBL/GenBank/DDBJ whole genome shotgun (WGS) entry which is preliminary data.</text>
</comment>
<keyword evidence="1" id="KW-0862">Zinc</keyword>
<evidence type="ECO:0000313" key="4">
    <source>
        <dbReference type="Proteomes" id="UP000238762"/>
    </source>
</evidence>
<dbReference type="PANTHER" id="PTHR38133">
    <property type="entry name" value="SLR1429 PROTEIN"/>
    <property type="match status" value="1"/>
</dbReference>
<dbReference type="EMBL" id="PVWJ01000133">
    <property type="protein sequence ID" value="PSB01074.1"/>
    <property type="molecule type" value="Genomic_DNA"/>
</dbReference>
<dbReference type="InterPro" id="IPR007527">
    <property type="entry name" value="Znf_SWIM"/>
</dbReference>
<dbReference type="GO" id="GO:0008270">
    <property type="term" value="F:zinc ion binding"/>
    <property type="evidence" value="ECO:0007669"/>
    <property type="project" value="UniProtKB-KW"/>
</dbReference>
<dbReference type="Pfam" id="PF04434">
    <property type="entry name" value="SWIM"/>
    <property type="match status" value="1"/>
</dbReference>
<evidence type="ECO:0000313" key="3">
    <source>
        <dbReference type="EMBL" id="PSB01074.1"/>
    </source>
</evidence>
<reference evidence="3 4" key="2">
    <citation type="submission" date="2018-03" db="EMBL/GenBank/DDBJ databases">
        <title>The ancient ancestry and fast evolution of plastids.</title>
        <authorList>
            <person name="Moore K.R."/>
            <person name="Magnabosco C."/>
            <person name="Momper L."/>
            <person name="Gold D.A."/>
            <person name="Bosak T."/>
            <person name="Fournier G.P."/>
        </authorList>
    </citation>
    <scope>NUCLEOTIDE SEQUENCE [LARGE SCALE GENOMIC DNA]</scope>
    <source>
        <strain evidence="3 4">CCAP 1448/3</strain>
    </source>
</reference>
<name>A0A2T1BYQ4_9CYAN</name>
<dbReference type="Proteomes" id="UP000238762">
    <property type="component" value="Unassembled WGS sequence"/>
</dbReference>
<organism evidence="3 4">
    <name type="scientific">Merismopedia glauca CCAP 1448/3</name>
    <dbReference type="NCBI Taxonomy" id="1296344"/>
    <lineage>
        <taxon>Bacteria</taxon>
        <taxon>Bacillati</taxon>
        <taxon>Cyanobacteriota</taxon>
        <taxon>Cyanophyceae</taxon>
        <taxon>Synechococcales</taxon>
        <taxon>Merismopediaceae</taxon>
        <taxon>Merismopedia</taxon>
    </lineage>
</organism>
<protein>
    <recommendedName>
        <fullName evidence="2">SWIM-type domain-containing protein</fullName>
    </recommendedName>
</protein>
<evidence type="ECO:0000256" key="1">
    <source>
        <dbReference type="PROSITE-ProRule" id="PRU00325"/>
    </source>
</evidence>
<keyword evidence="1" id="KW-0479">Metal-binding</keyword>
<accession>A0A2T1BYQ4</accession>
<reference evidence="3 4" key="1">
    <citation type="submission" date="2018-02" db="EMBL/GenBank/DDBJ databases">
        <authorList>
            <person name="Cohen D.B."/>
            <person name="Kent A.D."/>
        </authorList>
    </citation>
    <scope>NUCLEOTIDE SEQUENCE [LARGE SCALE GENOMIC DNA]</scope>
    <source>
        <strain evidence="3 4">CCAP 1448/3</strain>
    </source>
</reference>
<dbReference type="OrthoDB" id="188274at2"/>
<keyword evidence="1" id="KW-0863">Zinc-finger</keyword>
<dbReference type="PANTHER" id="PTHR38133:SF1">
    <property type="entry name" value="SLR1429 PROTEIN"/>
    <property type="match status" value="1"/>
</dbReference>
<dbReference type="AlphaFoldDB" id="A0A2T1BYQ4"/>
<dbReference type="PROSITE" id="PS50966">
    <property type="entry name" value="ZF_SWIM"/>
    <property type="match status" value="1"/>
</dbReference>